<dbReference type="Gene3D" id="3.40.630.30">
    <property type="match status" value="1"/>
</dbReference>
<dbReference type="CDD" id="cd04301">
    <property type="entry name" value="NAT_SF"/>
    <property type="match status" value="1"/>
</dbReference>
<dbReference type="AlphaFoldDB" id="A0A248TFY9"/>
<evidence type="ECO:0000313" key="3">
    <source>
        <dbReference type="Proteomes" id="UP000215137"/>
    </source>
</evidence>
<gene>
    <name evidence="2" type="ORF">CKF48_07085</name>
</gene>
<feature type="domain" description="N-acetyltransferase" evidence="1">
    <location>
        <begin position="6"/>
        <end position="171"/>
    </location>
</feature>
<dbReference type="Proteomes" id="UP000215137">
    <property type="component" value="Chromosome"/>
</dbReference>
<dbReference type="PANTHER" id="PTHR43415:SF3">
    <property type="entry name" value="GNAT-FAMILY ACETYLTRANSFERASE"/>
    <property type="match status" value="1"/>
</dbReference>
<dbReference type="OrthoDB" id="948250at2"/>
<evidence type="ECO:0000259" key="1">
    <source>
        <dbReference type="PROSITE" id="PS51186"/>
    </source>
</evidence>
<organism evidence="2 3">
    <name type="scientific">Cytobacillus kochii</name>
    <dbReference type="NCBI Taxonomy" id="859143"/>
    <lineage>
        <taxon>Bacteria</taxon>
        <taxon>Bacillati</taxon>
        <taxon>Bacillota</taxon>
        <taxon>Bacilli</taxon>
        <taxon>Bacillales</taxon>
        <taxon>Bacillaceae</taxon>
        <taxon>Cytobacillus</taxon>
    </lineage>
</organism>
<dbReference type="RefSeq" id="WP_095370692.1">
    <property type="nucleotide sequence ID" value="NZ_CP022983.1"/>
</dbReference>
<dbReference type="InterPro" id="IPR000182">
    <property type="entry name" value="GNAT_dom"/>
</dbReference>
<protein>
    <submittedName>
        <fullName evidence="2">GNAT family N-acetyltransferase</fullName>
    </submittedName>
</protein>
<dbReference type="SUPFAM" id="SSF55729">
    <property type="entry name" value="Acyl-CoA N-acyltransferases (Nat)"/>
    <property type="match status" value="1"/>
</dbReference>
<dbReference type="PROSITE" id="PS51186">
    <property type="entry name" value="GNAT"/>
    <property type="match status" value="1"/>
</dbReference>
<evidence type="ECO:0000313" key="2">
    <source>
        <dbReference type="EMBL" id="ASV67117.1"/>
    </source>
</evidence>
<dbReference type="KEGG" id="bko:CKF48_07085"/>
<sequence length="174" mass="19934">METRIFHIRKATVMDAEGLSQLRLIVDGETDYFDRERGEDFLSTADFEKMIRSESVEKNSIFLVAEVKGHLVGFLRAKGGQLKRTSHRVEFGVAVKKQYWGQSIGKSLIQEMLQWADQKGIRKVTLQVLETNKKAIALYERLGFIVEGELKDDKKIGDIYYSTILMGRRNESNG</sequence>
<reference evidence="2 3" key="1">
    <citation type="submission" date="2017-08" db="EMBL/GenBank/DDBJ databases">
        <title>Complete Genome Sequence of Bacillus kochii Oregon-R-modENCODE STRAIN BDGP4, isolated from Drosophila melanogaster gut.</title>
        <authorList>
            <person name="Wan K.H."/>
            <person name="Yu C."/>
            <person name="Park S."/>
            <person name="Hammonds A.S."/>
            <person name="Booth B.W."/>
            <person name="Celniker S.E."/>
        </authorList>
    </citation>
    <scope>NUCLEOTIDE SEQUENCE [LARGE SCALE GENOMIC DNA]</scope>
    <source>
        <strain evidence="2 3">BDGP4</strain>
    </source>
</reference>
<proteinExistence type="predicted"/>
<dbReference type="Pfam" id="PF00583">
    <property type="entry name" value="Acetyltransf_1"/>
    <property type="match status" value="1"/>
</dbReference>
<keyword evidence="3" id="KW-1185">Reference proteome</keyword>
<dbReference type="PANTHER" id="PTHR43415">
    <property type="entry name" value="SPERMIDINE N(1)-ACETYLTRANSFERASE"/>
    <property type="match status" value="1"/>
</dbReference>
<dbReference type="InterPro" id="IPR016181">
    <property type="entry name" value="Acyl_CoA_acyltransferase"/>
</dbReference>
<keyword evidence="2" id="KW-0808">Transferase</keyword>
<name>A0A248TFY9_9BACI</name>
<dbReference type="GO" id="GO:0016747">
    <property type="term" value="F:acyltransferase activity, transferring groups other than amino-acyl groups"/>
    <property type="evidence" value="ECO:0007669"/>
    <property type="project" value="InterPro"/>
</dbReference>
<dbReference type="EMBL" id="CP022983">
    <property type="protein sequence ID" value="ASV67117.1"/>
    <property type="molecule type" value="Genomic_DNA"/>
</dbReference>
<accession>A0A248TFY9</accession>